<comment type="caution">
    <text evidence="1">The sequence shown here is derived from an EMBL/GenBank/DDBJ whole genome shotgun (WGS) entry which is preliminary data.</text>
</comment>
<sequence>MLPSKSSLILMDQSLMSHVMCSPSSHDKGGSIEIRDPHLDHPPSPWRIPSLRLLQPGILHLFAADDFGVRPGDHLRHLRARGGRSPTLPEELLRAPCLGMFL</sequence>
<dbReference type="Proteomes" id="UP001222027">
    <property type="component" value="Unassembled WGS sequence"/>
</dbReference>
<dbReference type="EMBL" id="JAQQAF010000005">
    <property type="protein sequence ID" value="KAJ8485491.1"/>
    <property type="molecule type" value="Genomic_DNA"/>
</dbReference>
<name>A0AAV8QUG1_ENSVE</name>
<organism evidence="1 2">
    <name type="scientific">Ensete ventricosum</name>
    <name type="common">Abyssinian banana</name>
    <name type="synonym">Musa ensete</name>
    <dbReference type="NCBI Taxonomy" id="4639"/>
    <lineage>
        <taxon>Eukaryota</taxon>
        <taxon>Viridiplantae</taxon>
        <taxon>Streptophyta</taxon>
        <taxon>Embryophyta</taxon>
        <taxon>Tracheophyta</taxon>
        <taxon>Spermatophyta</taxon>
        <taxon>Magnoliopsida</taxon>
        <taxon>Liliopsida</taxon>
        <taxon>Zingiberales</taxon>
        <taxon>Musaceae</taxon>
        <taxon>Ensete</taxon>
    </lineage>
</organism>
<proteinExistence type="predicted"/>
<gene>
    <name evidence="1" type="ORF">OPV22_017976</name>
</gene>
<reference evidence="1 2" key="1">
    <citation type="submission" date="2022-12" db="EMBL/GenBank/DDBJ databases">
        <title>Chromosome-scale assembly of the Ensete ventricosum genome.</title>
        <authorList>
            <person name="Dussert Y."/>
            <person name="Stocks J."/>
            <person name="Wendawek A."/>
            <person name="Woldeyes F."/>
            <person name="Nichols R.A."/>
            <person name="Borrell J.S."/>
        </authorList>
    </citation>
    <scope>NUCLEOTIDE SEQUENCE [LARGE SCALE GENOMIC DNA]</scope>
    <source>
        <strain evidence="2">cv. Maze</strain>
        <tissue evidence="1">Seeds</tissue>
    </source>
</reference>
<evidence type="ECO:0000313" key="1">
    <source>
        <dbReference type="EMBL" id="KAJ8485491.1"/>
    </source>
</evidence>
<protein>
    <submittedName>
        <fullName evidence="1">Uncharacterized protein</fullName>
    </submittedName>
</protein>
<dbReference type="AlphaFoldDB" id="A0AAV8QUG1"/>
<accession>A0AAV8QUG1</accession>
<evidence type="ECO:0000313" key="2">
    <source>
        <dbReference type="Proteomes" id="UP001222027"/>
    </source>
</evidence>
<keyword evidence="2" id="KW-1185">Reference proteome</keyword>